<feature type="compositionally biased region" description="Basic and acidic residues" evidence="1">
    <location>
        <begin position="1"/>
        <end position="11"/>
    </location>
</feature>
<evidence type="ECO:0000313" key="3">
    <source>
        <dbReference type="Proteomes" id="UP000813385"/>
    </source>
</evidence>
<feature type="region of interest" description="Disordered" evidence="1">
    <location>
        <begin position="193"/>
        <end position="219"/>
    </location>
</feature>
<gene>
    <name evidence="2" type="ORF">B0T11DRAFT_326418</name>
</gene>
<dbReference type="OrthoDB" id="10658719at2759"/>
<feature type="region of interest" description="Disordered" evidence="1">
    <location>
        <begin position="1"/>
        <end position="40"/>
    </location>
</feature>
<sequence length="273" mass="30784">MTKIQINKDDSAWNMASESASRDTGDSINASRFDSSDSEAEFVDSHEDQQTWVEVQQIQPRAVVTEADAVAFIEASLSAPTMTPAEVYRCNHPDRHPAYGPPLTMEFCPRQSEEQALADAASRPQRQWLIPMHDIVTNPLVSAAQFMAVNLLRRQYGPADWTAYQIAFRRVNPPEPIEEGWVLDGELVTIEEKQEDENGKTNDVKGKSKETKEENTQDHIEDNWEEVPEIYCRLPSREYPAPPTIMERGKKVAGAVQKDVAKKIDTATRLVTK</sequence>
<dbReference type="EMBL" id="JAGPXD010000002">
    <property type="protein sequence ID" value="KAH7368219.1"/>
    <property type="molecule type" value="Genomic_DNA"/>
</dbReference>
<accession>A0A8K0X743</accession>
<name>A0A8K0X743_9PEZI</name>
<keyword evidence="3" id="KW-1185">Reference proteome</keyword>
<evidence type="ECO:0000313" key="2">
    <source>
        <dbReference type="EMBL" id="KAH7368219.1"/>
    </source>
</evidence>
<dbReference type="AlphaFoldDB" id="A0A8K0X743"/>
<reference evidence="2" key="1">
    <citation type="journal article" date="2021" name="Nat. Commun.">
        <title>Genetic determinants of endophytism in the Arabidopsis root mycobiome.</title>
        <authorList>
            <person name="Mesny F."/>
            <person name="Miyauchi S."/>
            <person name="Thiergart T."/>
            <person name="Pickel B."/>
            <person name="Atanasova L."/>
            <person name="Karlsson M."/>
            <person name="Huettel B."/>
            <person name="Barry K.W."/>
            <person name="Haridas S."/>
            <person name="Chen C."/>
            <person name="Bauer D."/>
            <person name="Andreopoulos W."/>
            <person name="Pangilinan J."/>
            <person name="LaButti K."/>
            <person name="Riley R."/>
            <person name="Lipzen A."/>
            <person name="Clum A."/>
            <person name="Drula E."/>
            <person name="Henrissat B."/>
            <person name="Kohler A."/>
            <person name="Grigoriev I.V."/>
            <person name="Martin F.M."/>
            <person name="Hacquard S."/>
        </authorList>
    </citation>
    <scope>NUCLEOTIDE SEQUENCE</scope>
    <source>
        <strain evidence="2">MPI-CAGE-AT-0016</strain>
    </source>
</reference>
<organism evidence="2 3">
    <name type="scientific">Plectosphaerella cucumerina</name>
    <dbReference type="NCBI Taxonomy" id="40658"/>
    <lineage>
        <taxon>Eukaryota</taxon>
        <taxon>Fungi</taxon>
        <taxon>Dikarya</taxon>
        <taxon>Ascomycota</taxon>
        <taxon>Pezizomycotina</taxon>
        <taxon>Sordariomycetes</taxon>
        <taxon>Hypocreomycetidae</taxon>
        <taxon>Glomerellales</taxon>
        <taxon>Plectosphaerellaceae</taxon>
        <taxon>Plectosphaerella</taxon>
    </lineage>
</organism>
<dbReference type="Proteomes" id="UP000813385">
    <property type="component" value="Unassembled WGS sequence"/>
</dbReference>
<comment type="caution">
    <text evidence="2">The sequence shown here is derived from an EMBL/GenBank/DDBJ whole genome shotgun (WGS) entry which is preliminary data.</text>
</comment>
<proteinExistence type="predicted"/>
<protein>
    <submittedName>
        <fullName evidence="2">Uncharacterized protein</fullName>
    </submittedName>
</protein>
<evidence type="ECO:0000256" key="1">
    <source>
        <dbReference type="SAM" id="MobiDB-lite"/>
    </source>
</evidence>